<dbReference type="HOGENOM" id="CLU_1166513_0_0_1"/>
<evidence type="ECO:0000313" key="2">
    <source>
        <dbReference type="Proteomes" id="UP000001745"/>
    </source>
</evidence>
<proteinExistence type="predicted"/>
<organism evidence="1 2">
    <name type="scientific">Talaromyces stipitatus (strain ATCC 10500 / CBS 375.48 / QM 6759 / NRRL 1006)</name>
    <name type="common">Penicillium stipitatum</name>
    <dbReference type="NCBI Taxonomy" id="441959"/>
    <lineage>
        <taxon>Eukaryota</taxon>
        <taxon>Fungi</taxon>
        <taxon>Dikarya</taxon>
        <taxon>Ascomycota</taxon>
        <taxon>Pezizomycotina</taxon>
        <taxon>Eurotiomycetes</taxon>
        <taxon>Eurotiomycetidae</taxon>
        <taxon>Eurotiales</taxon>
        <taxon>Trichocomaceae</taxon>
        <taxon>Talaromyces</taxon>
        <taxon>Talaromyces sect. Talaromyces</taxon>
    </lineage>
</organism>
<keyword evidence="2" id="KW-1185">Reference proteome</keyword>
<dbReference type="InParanoid" id="B8LU44"/>
<dbReference type="AlphaFoldDB" id="B8LU44"/>
<reference evidence="2" key="1">
    <citation type="journal article" date="2015" name="Genome Announc.">
        <title>Genome sequence of the AIDS-associated pathogen Penicillium marneffei (ATCC18224) and its near taxonomic relative Talaromyces stipitatus (ATCC10500).</title>
        <authorList>
            <person name="Nierman W.C."/>
            <person name="Fedorova-Abrams N.D."/>
            <person name="Andrianopoulos A."/>
        </authorList>
    </citation>
    <scope>NUCLEOTIDE SEQUENCE [LARGE SCALE GENOMIC DNA]</scope>
    <source>
        <strain evidence="2">ATCC 10500 / CBS 375.48 / QM 6759 / NRRL 1006</strain>
    </source>
</reference>
<protein>
    <submittedName>
        <fullName evidence="1">Uncharacterized protein</fullName>
    </submittedName>
</protein>
<sequence>MSSSTPVDPEAEEVSGRWTLQQYLCFLGVYLVSEDSGFYYGDSRAVDDLTRRPIENWTPRIGYDTYSSSRGLPSDDKNAWDKACSFLTRRCPLTITKSQLRSQLHYLLDELGRISGDNNIQMIERNRKERLTPSDAGFTDAGNFLGIGMCIGIYVYCTPDYHRRVDYVRLAEILNRCPAFSQMNVTSKQVEYRFDDVWHIIGKETESTLLLPAPLLGKRPSAQDLNSDRTKQSRYA</sequence>
<evidence type="ECO:0000313" key="1">
    <source>
        <dbReference type="EMBL" id="EED22516.1"/>
    </source>
</evidence>
<dbReference type="GeneID" id="8101364"/>
<dbReference type="VEuPathDB" id="FungiDB:TSTA_060140"/>
<dbReference type="RefSeq" id="XP_002339903.1">
    <property type="nucleotide sequence ID" value="XM_002339862.1"/>
</dbReference>
<dbReference type="Proteomes" id="UP000001745">
    <property type="component" value="Unassembled WGS sequence"/>
</dbReference>
<dbReference type="EMBL" id="EQ962652">
    <property type="protein sequence ID" value="EED22516.1"/>
    <property type="molecule type" value="Genomic_DNA"/>
</dbReference>
<accession>B8LU44</accession>
<dbReference type="OMA" id="VEWQPRI"/>
<name>B8LU44_TALSN</name>
<gene>
    <name evidence="1" type="ORF">TSTA_060140</name>
</gene>